<keyword evidence="9 10" id="KW-0413">Isomerase</keyword>
<dbReference type="Pfam" id="PF02518">
    <property type="entry name" value="HATPase_c"/>
    <property type="match status" value="1"/>
</dbReference>
<accession>A0A1G6N0A1</accession>
<dbReference type="SUPFAM" id="SSF55874">
    <property type="entry name" value="ATPase domain of HSP90 chaperone/DNA topoisomerase II/histidine kinase"/>
    <property type="match status" value="1"/>
</dbReference>
<keyword evidence="6 10" id="KW-0460">Magnesium</keyword>
<name>A0A1G6N0A1_9BACT</name>
<evidence type="ECO:0000256" key="8">
    <source>
        <dbReference type="ARBA" id="ARBA00023125"/>
    </source>
</evidence>
<keyword evidence="5 10" id="KW-0067">ATP-binding</keyword>
<dbReference type="Proteomes" id="UP000199411">
    <property type="component" value="Unassembled WGS sequence"/>
</dbReference>
<feature type="site" description="Interaction with DNA" evidence="10">
    <location>
        <position position="448"/>
    </location>
</feature>
<dbReference type="InterPro" id="IPR013506">
    <property type="entry name" value="Topo_IIA_bsu_dom2"/>
</dbReference>
<dbReference type="AlphaFoldDB" id="A0A1G6N0A1"/>
<dbReference type="GO" id="GO:0005524">
    <property type="term" value="F:ATP binding"/>
    <property type="evidence" value="ECO:0007669"/>
    <property type="project" value="UniProtKB-UniRule"/>
</dbReference>
<keyword evidence="8" id="KW-0238">DNA-binding</keyword>
<dbReference type="PRINTS" id="PR00418">
    <property type="entry name" value="TPI2FAMILY"/>
</dbReference>
<keyword evidence="7 10" id="KW-0799">Topoisomerase</keyword>
<feature type="binding site" evidence="10">
    <location>
        <position position="493"/>
    </location>
    <ligand>
        <name>Mg(2+)</name>
        <dbReference type="ChEBI" id="CHEBI:18420"/>
        <label>2</label>
    </ligand>
</feature>
<evidence type="ECO:0000256" key="4">
    <source>
        <dbReference type="ARBA" id="ARBA00022741"/>
    </source>
</evidence>
<feature type="binding site" evidence="10">
    <location>
        <position position="493"/>
    </location>
    <ligand>
        <name>Mg(2+)</name>
        <dbReference type="ChEBI" id="CHEBI:18420"/>
        <label>1</label>
        <note>catalytic</note>
    </ligand>
</feature>
<evidence type="ECO:0000256" key="10">
    <source>
        <dbReference type="HAMAP-Rule" id="MF_01898"/>
    </source>
</evidence>
<dbReference type="PANTHER" id="PTHR45866:SF1">
    <property type="entry name" value="DNA GYRASE SUBUNIT B, MITOCHONDRIAL"/>
    <property type="match status" value="1"/>
</dbReference>
<dbReference type="PRINTS" id="PR01159">
    <property type="entry name" value="DNAGYRASEB"/>
</dbReference>
<dbReference type="InterPro" id="IPR000565">
    <property type="entry name" value="Topo_IIA_B"/>
</dbReference>
<dbReference type="GO" id="GO:0006265">
    <property type="term" value="P:DNA topological change"/>
    <property type="evidence" value="ECO:0007669"/>
    <property type="project" value="UniProtKB-UniRule"/>
</dbReference>
<comment type="subunit">
    <text evidence="10">Heterotetramer, composed of two GyrA and two GyrB chains. In the heterotetramer, GyrA contains the active site tyrosine that forms a transient covalent intermediate with DNA, while GyrB binds cofactors and catalyzes ATP hydrolysis.</text>
</comment>
<feature type="binding site" evidence="10">
    <location>
        <position position="495"/>
    </location>
    <ligand>
        <name>Mg(2+)</name>
        <dbReference type="ChEBI" id="CHEBI:18420"/>
        <label>2</label>
    </ligand>
</feature>
<dbReference type="Pfam" id="PF01751">
    <property type="entry name" value="Toprim"/>
    <property type="match status" value="1"/>
</dbReference>
<dbReference type="NCBIfam" id="TIGR01059">
    <property type="entry name" value="gyrB"/>
    <property type="match status" value="1"/>
</dbReference>
<keyword evidence="4 10" id="KW-0547">Nucleotide-binding</keyword>
<dbReference type="SUPFAM" id="SSF54211">
    <property type="entry name" value="Ribosomal protein S5 domain 2-like"/>
    <property type="match status" value="1"/>
</dbReference>
<comment type="function">
    <text evidence="10">A type II topoisomerase that negatively supercoils closed circular double-stranded (ds) DNA in an ATP-dependent manner to modulate DNA topology and maintain chromosomes in an underwound state. Negative supercoiling favors strand separation, and DNA replication, transcription, recombination and repair, all of which involve strand separation. Also able to catalyze the interconversion of other topological isomers of dsDNA rings, including catenanes and knotted rings. Type II topoisomerases break and join 2 DNA strands simultaneously in an ATP-dependent manner.</text>
</comment>
<dbReference type="Gene3D" id="3.30.565.10">
    <property type="entry name" value="Histidine kinase-like ATPase, C-terminal domain"/>
    <property type="match status" value="1"/>
</dbReference>
<dbReference type="EMBL" id="FMYU01000007">
    <property type="protein sequence ID" value="SDC60867.1"/>
    <property type="molecule type" value="Genomic_DNA"/>
</dbReference>
<sequence>MTANYTAESIKILKGLDGVRKRPAMYIGNTSTEGLHHLIYEIVDNSIDESMAGFCDKIEVTIHKDNSVTVKDNGRGIPTEIHKEENIPAVTLVLTTLHSGGKFDNKSYRVSGGLHGVGISVVNALSSYLKVEIHRNGFIFEQEFERGIAINDLKTVNTCNDTGTIVTFKPDELIFSTTVFNYEILEKRLQELAFLNKNVTISLTDERTGKKNTFCYENGIVDFINYLCKNKEPLFENPILINITYENTQLECAFVYTKNYESNILSFANSILTQEGGTHLSIFKTVLTKAINNYAKKNNLLKNITLSGEDCREGLIGIVSIKLPNPEFEGQTKTKLGNLDIKGQLQSLLYDKISDYFEEHPNVIKLILEKAILAYNAREAAKSARELVRRKTVFETKNLPGKLADCQEKDPEKTEIFIVEGDSAGGSAKQARDRKFQAILPIKGKILNTEKSNLHKILSNEEIKSIVAAIGCNIDKNFNIDEIRYHKIIIMTDADVDGSHIQTLLLTFFYNFLRPIIEKGYLYIAQPPLYRVRYDTQSKYFKDDIDLRSFLIDRALKKVSFDVDFNLKDILLRFANLSSIFEQFEKEEKQEKFLHYTITNGIDAQNLSNNLDKIKEALNLEKIEEFDTNIKCSYIQDRQLKEFYIDKSIFSSKFYTKLHELYTLESKIKFPIIALNQTKQEDKDKNKLEFNNLRQLFNYIDEISKKNIEIQRYKGLGEMNPTQLWETTMNPATRTMHLVTIDDFNQTKEIFELLMGDKVEPRRKFIEENAKLANLDV</sequence>
<reference evidence="13" key="1">
    <citation type="submission" date="2016-10" db="EMBL/GenBank/DDBJ databases">
        <authorList>
            <person name="Varghese N."/>
            <person name="Submissions S."/>
        </authorList>
    </citation>
    <scope>NUCLEOTIDE SEQUENCE [LARGE SCALE GENOMIC DNA]</scope>
    <source>
        <strain evidence="13">DSM 8415</strain>
    </source>
</reference>
<comment type="miscellaneous">
    <text evidence="10">Few gyrases are as efficient as E.coli at forming negative supercoils. Not all organisms have 2 type II topoisomerases; in organisms with a single type II topoisomerase this enzyme also has to decatenate newly replicated chromosomes.</text>
</comment>
<dbReference type="InterPro" id="IPR003594">
    <property type="entry name" value="HATPase_dom"/>
</dbReference>
<evidence type="ECO:0000256" key="6">
    <source>
        <dbReference type="ARBA" id="ARBA00022842"/>
    </source>
</evidence>
<evidence type="ECO:0000259" key="11">
    <source>
        <dbReference type="PROSITE" id="PS50880"/>
    </source>
</evidence>
<dbReference type="SMART" id="SM00433">
    <property type="entry name" value="TOP2c"/>
    <property type="match status" value="1"/>
</dbReference>
<dbReference type="InterPro" id="IPR018522">
    <property type="entry name" value="TopoIIA_CS"/>
</dbReference>
<dbReference type="InterPro" id="IPR002288">
    <property type="entry name" value="DNA_gyrase_B_C"/>
</dbReference>
<dbReference type="FunFam" id="3.40.50.670:FF:000001">
    <property type="entry name" value="DNA topoisomerase 2"/>
    <property type="match status" value="1"/>
</dbReference>
<dbReference type="Pfam" id="PF00986">
    <property type="entry name" value="DNA_gyraseB_C"/>
    <property type="match status" value="1"/>
</dbReference>
<evidence type="ECO:0000256" key="1">
    <source>
        <dbReference type="ARBA" id="ARBA00000185"/>
    </source>
</evidence>
<dbReference type="GO" id="GO:0005694">
    <property type="term" value="C:chromosome"/>
    <property type="evidence" value="ECO:0007669"/>
    <property type="project" value="InterPro"/>
</dbReference>
<dbReference type="GO" id="GO:0003677">
    <property type="term" value="F:DNA binding"/>
    <property type="evidence" value="ECO:0007669"/>
    <property type="project" value="UniProtKB-KW"/>
</dbReference>
<dbReference type="InterPro" id="IPR006171">
    <property type="entry name" value="TOPRIM_dom"/>
</dbReference>
<dbReference type="PROSITE" id="PS00177">
    <property type="entry name" value="TOPOISOMERASE_II"/>
    <property type="match status" value="1"/>
</dbReference>
<dbReference type="GO" id="GO:0046872">
    <property type="term" value="F:metal ion binding"/>
    <property type="evidence" value="ECO:0007669"/>
    <property type="project" value="UniProtKB-KW"/>
</dbReference>
<dbReference type="SUPFAM" id="SSF56719">
    <property type="entry name" value="Type II DNA topoisomerase"/>
    <property type="match status" value="1"/>
</dbReference>
<organism evidence="12 13">
    <name type="scientific">Desulfurella multipotens</name>
    <dbReference type="NCBI Taxonomy" id="79269"/>
    <lineage>
        <taxon>Bacteria</taxon>
        <taxon>Pseudomonadati</taxon>
        <taxon>Campylobacterota</taxon>
        <taxon>Desulfurellia</taxon>
        <taxon>Desulfurellales</taxon>
        <taxon>Desulfurellaceae</taxon>
        <taxon>Desulfurella</taxon>
    </lineage>
</organism>
<dbReference type="HAMAP" id="MF_01898">
    <property type="entry name" value="GyrB"/>
    <property type="match status" value="1"/>
</dbReference>
<evidence type="ECO:0000256" key="2">
    <source>
        <dbReference type="ARBA" id="ARBA00010708"/>
    </source>
</evidence>
<gene>
    <name evidence="10" type="primary">gyrB</name>
    <name evidence="12" type="ORF">SAMN05660835_01068</name>
</gene>
<dbReference type="Gene3D" id="3.30.230.10">
    <property type="match status" value="1"/>
</dbReference>
<dbReference type="InterPro" id="IPR034160">
    <property type="entry name" value="TOPRIM_GyrB"/>
</dbReference>
<dbReference type="GO" id="GO:0006261">
    <property type="term" value="P:DNA-templated DNA replication"/>
    <property type="evidence" value="ECO:0007669"/>
    <property type="project" value="UniProtKB-UniRule"/>
</dbReference>
<dbReference type="CDD" id="cd00822">
    <property type="entry name" value="TopoII_Trans_DNA_gyrase"/>
    <property type="match status" value="1"/>
</dbReference>
<dbReference type="PROSITE" id="PS50880">
    <property type="entry name" value="TOPRIM"/>
    <property type="match status" value="1"/>
</dbReference>
<keyword evidence="3 10" id="KW-0479">Metal-binding</keyword>
<keyword evidence="10" id="KW-0963">Cytoplasm</keyword>
<dbReference type="InterPro" id="IPR036890">
    <property type="entry name" value="HATPase_C_sf"/>
</dbReference>
<dbReference type="OrthoDB" id="9802808at2"/>
<evidence type="ECO:0000256" key="7">
    <source>
        <dbReference type="ARBA" id="ARBA00023029"/>
    </source>
</evidence>
<comment type="catalytic activity">
    <reaction evidence="1 10">
        <text>ATP-dependent breakage, passage and rejoining of double-stranded DNA.</text>
        <dbReference type="EC" id="5.6.2.2"/>
    </reaction>
</comment>
<dbReference type="GO" id="GO:0003918">
    <property type="term" value="F:DNA topoisomerase type II (double strand cut, ATP-hydrolyzing) activity"/>
    <property type="evidence" value="ECO:0007669"/>
    <property type="project" value="UniProtKB-UniRule"/>
</dbReference>
<evidence type="ECO:0000256" key="9">
    <source>
        <dbReference type="ARBA" id="ARBA00023235"/>
    </source>
</evidence>
<comment type="cofactor">
    <cofactor evidence="10">
        <name>Mg(2+)</name>
        <dbReference type="ChEBI" id="CHEBI:18420"/>
    </cofactor>
    <cofactor evidence="10">
        <name>Mn(2+)</name>
        <dbReference type="ChEBI" id="CHEBI:29035"/>
    </cofactor>
    <cofactor evidence="10">
        <name>Ca(2+)</name>
        <dbReference type="ChEBI" id="CHEBI:29108"/>
    </cofactor>
    <text evidence="10">Binds two Mg(2+) per subunit. The magnesium ions form salt bridges with both the protein and the DNA. Can also accept other divalent metal cations, such as Mn(2+) or Ca(2+).</text>
</comment>
<protein>
    <recommendedName>
        <fullName evidence="10">DNA gyrase subunit B</fullName>
        <ecNumber evidence="10">5.6.2.2</ecNumber>
    </recommendedName>
</protein>
<keyword evidence="13" id="KW-1185">Reference proteome</keyword>
<dbReference type="SMART" id="SM00387">
    <property type="entry name" value="HATPase_c"/>
    <property type="match status" value="1"/>
</dbReference>
<dbReference type="EC" id="5.6.2.2" evidence="10"/>
<evidence type="ECO:0000256" key="5">
    <source>
        <dbReference type="ARBA" id="ARBA00022840"/>
    </source>
</evidence>
<evidence type="ECO:0000256" key="3">
    <source>
        <dbReference type="ARBA" id="ARBA00022723"/>
    </source>
</evidence>
<dbReference type="GO" id="GO:0005737">
    <property type="term" value="C:cytoplasm"/>
    <property type="evidence" value="ECO:0007669"/>
    <property type="project" value="UniProtKB-SubCell"/>
</dbReference>
<dbReference type="Gene3D" id="3.40.50.670">
    <property type="match status" value="2"/>
</dbReference>
<dbReference type="InterPro" id="IPR013759">
    <property type="entry name" value="Topo_IIA_B_C"/>
</dbReference>
<dbReference type="InterPro" id="IPR011557">
    <property type="entry name" value="GyrB"/>
</dbReference>
<dbReference type="NCBIfam" id="NF004189">
    <property type="entry name" value="PRK05644.1"/>
    <property type="match status" value="1"/>
</dbReference>
<comment type="similarity">
    <text evidence="2 10">Belongs to the type II topoisomerase GyrB family.</text>
</comment>
<dbReference type="CDD" id="cd16928">
    <property type="entry name" value="HATPase_GyrB-like"/>
    <property type="match status" value="1"/>
</dbReference>
<dbReference type="RefSeq" id="WP_092128731.1">
    <property type="nucleotide sequence ID" value="NZ_FMYU01000007.1"/>
</dbReference>
<dbReference type="PANTHER" id="PTHR45866">
    <property type="entry name" value="DNA GYRASE/TOPOISOMERASE SUBUNIT B"/>
    <property type="match status" value="1"/>
</dbReference>
<comment type="subcellular location">
    <subcellularLocation>
        <location evidence="10">Cytoplasm</location>
    </subcellularLocation>
</comment>
<dbReference type="CDD" id="cd03366">
    <property type="entry name" value="TOPRIM_TopoIIA_GyrB"/>
    <property type="match status" value="1"/>
</dbReference>
<proteinExistence type="inferred from homology"/>
<feature type="domain" description="Toprim" evidence="11">
    <location>
        <begin position="414"/>
        <end position="528"/>
    </location>
</feature>
<dbReference type="Pfam" id="PF00204">
    <property type="entry name" value="DNA_gyraseB"/>
    <property type="match status" value="1"/>
</dbReference>
<dbReference type="FunFam" id="3.30.565.10:FF:000002">
    <property type="entry name" value="DNA gyrase subunit B"/>
    <property type="match status" value="1"/>
</dbReference>
<dbReference type="InterPro" id="IPR020568">
    <property type="entry name" value="Ribosomal_Su5_D2-typ_SF"/>
</dbReference>
<evidence type="ECO:0000313" key="12">
    <source>
        <dbReference type="EMBL" id="SDC60867.1"/>
    </source>
</evidence>
<feature type="binding site" evidence="10">
    <location>
        <position position="420"/>
    </location>
    <ligand>
        <name>Mg(2+)</name>
        <dbReference type="ChEBI" id="CHEBI:18420"/>
        <label>1</label>
        <note>catalytic</note>
    </ligand>
</feature>
<dbReference type="InterPro" id="IPR013760">
    <property type="entry name" value="Topo_IIA-like_dom_sf"/>
</dbReference>
<evidence type="ECO:0000313" key="13">
    <source>
        <dbReference type="Proteomes" id="UP000199411"/>
    </source>
</evidence>
<dbReference type="InterPro" id="IPR014721">
    <property type="entry name" value="Ribsml_uS5_D2-typ_fold_subgr"/>
</dbReference>
<feature type="site" description="Interaction with DNA" evidence="10">
    <location>
        <position position="445"/>
    </location>
</feature>
<dbReference type="NCBIfam" id="NF011501">
    <property type="entry name" value="PRK14939.1"/>
    <property type="match status" value="1"/>
</dbReference>
<dbReference type="InterPro" id="IPR001241">
    <property type="entry name" value="Topo_IIA"/>
</dbReference>